<sequence length="86" mass="9686">RPVLKQHEDYFGLDLVILRRGRHLISTPSASFRTRSEGGRLTTTYDLACNRPNIRRIFGGIGCRAFTSQSRDLTTRPPRPAGLFGI</sequence>
<evidence type="ECO:0000313" key="1">
    <source>
        <dbReference type="EMBL" id="GBL88324.1"/>
    </source>
</evidence>
<evidence type="ECO:0000313" key="2">
    <source>
        <dbReference type="Proteomes" id="UP000499080"/>
    </source>
</evidence>
<keyword evidence="2" id="KW-1185">Reference proteome</keyword>
<organism evidence="1 2">
    <name type="scientific">Araneus ventricosus</name>
    <name type="common">Orbweaver spider</name>
    <name type="synonym">Epeira ventricosa</name>
    <dbReference type="NCBI Taxonomy" id="182803"/>
    <lineage>
        <taxon>Eukaryota</taxon>
        <taxon>Metazoa</taxon>
        <taxon>Ecdysozoa</taxon>
        <taxon>Arthropoda</taxon>
        <taxon>Chelicerata</taxon>
        <taxon>Arachnida</taxon>
        <taxon>Araneae</taxon>
        <taxon>Araneomorphae</taxon>
        <taxon>Entelegynae</taxon>
        <taxon>Araneoidea</taxon>
        <taxon>Araneidae</taxon>
        <taxon>Araneus</taxon>
    </lineage>
</organism>
<comment type="caution">
    <text evidence="1">The sequence shown here is derived from an EMBL/GenBank/DDBJ whole genome shotgun (WGS) entry which is preliminary data.</text>
</comment>
<reference evidence="1 2" key="1">
    <citation type="journal article" date="2019" name="Sci. Rep.">
        <title>Orb-weaving spider Araneus ventricosus genome elucidates the spidroin gene catalogue.</title>
        <authorList>
            <person name="Kono N."/>
            <person name="Nakamura H."/>
            <person name="Ohtoshi R."/>
            <person name="Moran D.A.P."/>
            <person name="Shinohara A."/>
            <person name="Yoshida Y."/>
            <person name="Fujiwara M."/>
            <person name="Mori M."/>
            <person name="Tomita M."/>
            <person name="Arakawa K."/>
        </authorList>
    </citation>
    <scope>NUCLEOTIDE SEQUENCE [LARGE SCALE GENOMIC DNA]</scope>
</reference>
<gene>
    <name evidence="1" type="ORF">AVEN_88726_1</name>
</gene>
<dbReference type="AlphaFoldDB" id="A0A4Y2BB31"/>
<feature type="non-terminal residue" evidence="1">
    <location>
        <position position="1"/>
    </location>
</feature>
<dbReference type="EMBL" id="BGPR01082722">
    <property type="protein sequence ID" value="GBL88324.1"/>
    <property type="molecule type" value="Genomic_DNA"/>
</dbReference>
<name>A0A4Y2BB31_ARAVE</name>
<accession>A0A4Y2BB31</accession>
<proteinExistence type="predicted"/>
<protein>
    <submittedName>
        <fullName evidence="1">Uncharacterized protein</fullName>
    </submittedName>
</protein>
<dbReference type="Proteomes" id="UP000499080">
    <property type="component" value="Unassembled WGS sequence"/>
</dbReference>